<dbReference type="GO" id="GO:0016607">
    <property type="term" value="C:nuclear speck"/>
    <property type="evidence" value="ECO:0007669"/>
    <property type="project" value="UniProtKB-SubCell"/>
</dbReference>
<keyword evidence="5" id="KW-0677">Repeat</keyword>
<feature type="compositionally biased region" description="Acidic residues" evidence="11">
    <location>
        <begin position="163"/>
        <end position="194"/>
    </location>
</feature>
<evidence type="ECO:0000256" key="10">
    <source>
        <dbReference type="PROSITE-ProRule" id="PRU00176"/>
    </source>
</evidence>
<evidence type="ECO:0000256" key="2">
    <source>
        <dbReference type="ARBA" id="ARBA00004642"/>
    </source>
</evidence>
<evidence type="ECO:0000313" key="15">
    <source>
        <dbReference type="Proteomes" id="UP000516314"/>
    </source>
</evidence>
<evidence type="ECO:0000256" key="6">
    <source>
        <dbReference type="ARBA" id="ARBA00022884"/>
    </source>
</evidence>
<feature type="compositionally biased region" description="Polar residues" evidence="11">
    <location>
        <begin position="232"/>
        <end position="242"/>
    </location>
</feature>
<comment type="similarity">
    <text evidence="9">Belongs to the ANP32 family.</text>
</comment>
<dbReference type="FunFam" id="3.80.10.10:FF:000131">
    <property type="entry name" value="acidic leucine-rich nuclear phosphoprotein 32-related protein-like"/>
    <property type="match status" value="1"/>
</dbReference>
<proteinExistence type="inferred from homology"/>
<feature type="domain" description="RRM" evidence="13">
    <location>
        <begin position="858"/>
        <end position="936"/>
    </location>
</feature>
<keyword evidence="12" id="KW-1133">Transmembrane helix</keyword>
<dbReference type="InterPro" id="IPR012677">
    <property type="entry name" value="Nucleotide-bd_a/b_plait_sf"/>
</dbReference>
<feature type="compositionally biased region" description="Acidic residues" evidence="11">
    <location>
        <begin position="281"/>
        <end position="319"/>
    </location>
</feature>
<evidence type="ECO:0000313" key="14">
    <source>
        <dbReference type="EMBL" id="CAD5325427.1"/>
    </source>
</evidence>
<accession>A0A7G2EQ31</accession>
<dbReference type="InterPro" id="IPR000504">
    <property type="entry name" value="RRM_dom"/>
</dbReference>
<dbReference type="Proteomes" id="UP000516314">
    <property type="component" value="Chromosome 3"/>
</dbReference>
<dbReference type="InterPro" id="IPR034143">
    <property type="entry name" value="snRNP70_RRM"/>
</dbReference>
<dbReference type="PROSITE" id="PS50102">
    <property type="entry name" value="RRM"/>
    <property type="match status" value="1"/>
</dbReference>
<dbReference type="InterPro" id="IPR032675">
    <property type="entry name" value="LRR_dom_sf"/>
</dbReference>
<dbReference type="SUPFAM" id="SSF54928">
    <property type="entry name" value="RNA-binding domain, RBD"/>
    <property type="match status" value="1"/>
</dbReference>
<dbReference type="PANTHER" id="PTHR37231:SF2">
    <property type="entry name" value="EXPRESSED PROTEIN"/>
    <property type="match status" value="1"/>
</dbReference>
<evidence type="ECO:0000259" key="13">
    <source>
        <dbReference type="PROSITE" id="PS50102"/>
    </source>
</evidence>
<dbReference type="FunFam" id="3.30.70.330:FF:001585">
    <property type="entry name" value="U1 small nuclear ribonucleoprotein 70 kDa"/>
    <property type="match status" value="1"/>
</dbReference>
<dbReference type="InterPro" id="IPR035940">
    <property type="entry name" value="CAP_sf"/>
</dbReference>
<keyword evidence="4" id="KW-0433">Leucine-rich repeat</keyword>
<dbReference type="SUPFAM" id="SSF52058">
    <property type="entry name" value="L domain-like"/>
    <property type="match status" value="1"/>
</dbReference>
<dbReference type="Pfam" id="PF00076">
    <property type="entry name" value="RRM_1"/>
    <property type="match status" value="1"/>
</dbReference>
<evidence type="ECO:0000256" key="12">
    <source>
        <dbReference type="SAM" id="Phobius"/>
    </source>
</evidence>
<keyword evidence="12" id="KW-0812">Transmembrane</keyword>
<evidence type="ECO:0000256" key="7">
    <source>
        <dbReference type="ARBA" id="ARBA00023242"/>
    </source>
</evidence>
<evidence type="ECO:0000256" key="11">
    <source>
        <dbReference type="SAM" id="MobiDB-lite"/>
    </source>
</evidence>
<feature type="region of interest" description="Disordered" evidence="11">
    <location>
        <begin position="155"/>
        <end position="330"/>
    </location>
</feature>
<evidence type="ECO:0000256" key="5">
    <source>
        <dbReference type="ARBA" id="ARBA00022737"/>
    </source>
</evidence>
<dbReference type="AlphaFoldDB" id="A0A7G2EQ31"/>
<comment type="subcellular location">
    <subcellularLocation>
        <location evidence="1">Nucleus speckle</location>
    </subcellularLocation>
    <subcellularLocation>
        <location evidence="2">Nucleus</location>
        <location evidence="2">Nucleoplasm</location>
    </subcellularLocation>
</comment>
<dbReference type="Pfam" id="PF12220">
    <property type="entry name" value="U1snRNP70_N"/>
    <property type="match status" value="1"/>
</dbReference>
<dbReference type="PANTHER" id="PTHR37231">
    <property type="entry name" value="EXPRESSED PROTEIN"/>
    <property type="match status" value="1"/>
</dbReference>
<dbReference type="Pfam" id="PF14580">
    <property type="entry name" value="LRR_9"/>
    <property type="match status" value="1"/>
</dbReference>
<organism evidence="14 15">
    <name type="scientific">Arabidopsis thaliana</name>
    <name type="common">Mouse-ear cress</name>
    <dbReference type="NCBI Taxonomy" id="3702"/>
    <lineage>
        <taxon>Eukaryota</taxon>
        <taxon>Viridiplantae</taxon>
        <taxon>Streptophyta</taxon>
        <taxon>Embryophyta</taxon>
        <taxon>Tracheophyta</taxon>
        <taxon>Spermatophyta</taxon>
        <taxon>Magnoliopsida</taxon>
        <taxon>eudicotyledons</taxon>
        <taxon>Gunneridae</taxon>
        <taxon>Pentapetalae</taxon>
        <taxon>rosids</taxon>
        <taxon>malvids</taxon>
        <taxon>Brassicales</taxon>
        <taxon>Brassicaceae</taxon>
        <taxon>Camelineae</taxon>
        <taxon>Arabidopsis</taxon>
    </lineage>
</organism>
<name>A0A7G2EQ31_ARATH</name>
<feature type="compositionally biased region" description="Acidic residues" evidence="11">
    <location>
        <begin position="215"/>
        <end position="231"/>
    </location>
</feature>
<evidence type="ECO:0000256" key="9">
    <source>
        <dbReference type="ARBA" id="ARBA00025777"/>
    </source>
</evidence>
<keyword evidence="6 10" id="KW-0694">RNA-binding</keyword>
<dbReference type="Gene3D" id="3.80.10.10">
    <property type="entry name" value="Ribonuclease Inhibitor"/>
    <property type="match status" value="1"/>
</dbReference>
<keyword evidence="12" id="KW-0472">Membrane</keyword>
<gene>
    <name evidence="14" type="ORF">AT9943_LOCUS13269</name>
</gene>
<feature type="transmembrane region" description="Helical" evidence="12">
    <location>
        <begin position="488"/>
        <end position="511"/>
    </location>
</feature>
<protein>
    <recommendedName>
        <fullName evidence="3">U1 small nuclear ribonucleoprotein 70 kDa</fullName>
    </recommendedName>
</protein>
<keyword evidence="7" id="KW-0539">Nucleus</keyword>
<evidence type="ECO:0000256" key="4">
    <source>
        <dbReference type="ARBA" id="ARBA00022614"/>
    </source>
</evidence>
<dbReference type="InterPro" id="IPR001611">
    <property type="entry name" value="Leu-rich_rpt"/>
</dbReference>
<dbReference type="Gene3D" id="3.30.70.330">
    <property type="match status" value="1"/>
</dbReference>
<feature type="transmembrane region" description="Helical" evidence="12">
    <location>
        <begin position="523"/>
        <end position="551"/>
    </location>
</feature>
<reference evidence="14 15" key="1">
    <citation type="submission" date="2020-09" db="EMBL/GenBank/DDBJ databases">
        <authorList>
            <person name="Ashkenazy H."/>
        </authorList>
    </citation>
    <scope>NUCLEOTIDE SEQUENCE [LARGE SCALE GENOMIC DNA]</scope>
    <source>
        <strain evidence="15">cv. Cdm-0</strain>
    </source>
</reference>
<feature type="region of interest" description="Disordered" evidence="11">
    <location>
        <begin position="940"/>
        <end position="1087"/>
    </location>
</feature>
<dbReference type="InterPro" id="IPR022023">
    <property type="entry name" value="U1snRNP70_N"/>
</dbReference>
<dbReference type="GO" id="GO:1990904">
    <property type="term" value="C:ribonucleoprotein complex"/>
    <property type="evidence" value="ECO:0007669"/>
    <property type="project" value="UniProtKB-KW"/>
</dbReference>
<keyword evidence="8" id="KW-0687">Ribonucleoprotein</keyword>
<evidence type="ECO:0000256" key="3">
    <source>
        <dbReference type="ARBA" id="ARBA00016996"/>
    </source>
</evidence>
<feature type="compositionally biased region" description="Gly residues" evidence="11">
    <location>
        <begin position="947"/>
        <end position="961"/>
    </location>
</feature>
<dbReference type="SMART" id="SM00360">
    <property type="entry name" value="RRM"/>
    <property type="match status" value="1"/>
</dbReference>
<dbReference type="InterPro" id="IPR035979">
    <property type="entry name" value="RBD_domain_sf"/>
</dbReference>
<dbReference type="GO" id="GO:0030619">
    <property type="term" value="F:U1 snRNA binding"/>
    <property type="evidence" value="ECO:0007669"/>
    <property type="project" value="InterPro"/>
</dbReference>
<dbReference type="SUPFAM" id="SSF55797">
    <property type="entry name" value="PR-1-like"/>
    <property type="match status" value="1"/>
</dbReference>
<feature type="compositionally biased region" description="Basic and acidic residues" evidence="11">
    <location>
        <begin position="1069"/>
        <end position="1087"/>
    </location>
</feature>
<sequence>MDEIWERAVEAALDGQTDRLATRTLTLDGAVKCVQGRLPPPSVLEKFQNLQHLSVANIGVSSLEQFPRLGNLQKLILSDNRITVGLEFLVEAGLDSFCDLDLSNNRIQFVEDLAPLAELKLVSLDLYECPVTRLKDYRSRVFGLIKTLKYLDKTDAEGNERPESDDEDDEEDEEDEEEEEEGDEEDPGSGEIDGDERAEAPRMSNGHSERVDGVVDVDEDEESDAEDDESEQATGVNGTSYRANGFRLEAVNGEEVREDDGDDRSTSRLMNAGEIDGHEQGDDDEGGDGETGEDDQGVEDDGEFADEDDDVEEEDEESGEGYLVQPVSQVEDHDAAGRFSNDGYSAWIYRPFRNPTLWRERKTQKNTKEEFRDLVSLLEGLDGFARIVVVEFNIQSFSLSLSFISHTLKMLLLSPISASLPPSFHRGNLIRRSIKPLGRVVAKAKDNTDTGGFLETAAIAGGLVSTPVIGWSLYTLKTTGCGLPPGPAGLIGALEGVSYLVVVGIVGWSLYTKTKTGSGLPNGPFGLLGAVEGLSYLSVLAILVVFGIQFLDNGSVPGPLPSDQCFVALLSLLARGTLAQPPKGSPGVDIEQQEMLAAHNVEYVKDWNETLAAYAQRIANKCIDDCVVVFFGENLDSGMSGPAATKYWIWCENDPPPENILAYAQSIANKCIDDCAVALSEGPYSENIAIADNPDSGMSGPVATKYWIDDGPCSEIPFVAMGDSGDPFLRNPNAAVQARAKVQNRANVLQLKLMGQSHPTGLTNNLLKLFEPRPPLEYKPPPEKRKCPPYTGMAQFVSNFAEPGDPEYAPPKPEVELPSQKRERIHKLRLEKGVEKAAEDLKKYDLNNDPNATGDPYKTLFVSRLNYESSESKIKREFESYGPIKRVHLVTDQLTNKPKGYAFIEYMHTRDMKAAYKQADGQKIDGRRVLVDVERGRTVPNWRPRRLGGGLGTSRVGGGEEIVGEQQPQGRTSQSEEPSRPREEREKSREKGKERERSRELSHEQPRERKKERDYEGGEYEHEGGGRSRERDAEYRGEPEETRGYYEDDQGDTDRYSHRYDKMEEDDFRYEREYKRSKRSESREYVR</sequence>
<evidence type="ECO:0000256" key="1">
    <source>
        <dbReference type="ARBA" id="ARBA00004324"/>
    </source>
</evidence>
<evidence type="ECO:0000256" key="8">
    <source>
        <dbReference type="ARBA" id="ARBA00023274"/>
    </source>
</evidence>
<feature type="compositionally biased region" description="Basic and acidic residues" evidence="11">
    <location>
        <begin position="977"/>
        <end position="1062"/>
    </location>
</feature>
<dbReference type="CDD" id="cd12236">
    <property type="entry name" value="RRM_snRNP70"/>
    <property type="match status" value="1"/>
</dbReference>
<dbReference type="PROSITE" id="PS51450">
    <property type="entry name" value="LRR"/>
    <property type="match status" value="1"/>
</dbReference>
<dbReference type="EMBL" id="LR881468">
    <property type="protein sequence ID" value="CAD5325427.1"/>
    <property type="molecule type" value="Genomic_DNA"/>
</dbReference>